<accession>A0A665SWH7</accession>
<evidence type="ECO:0000313" key="1">
    <source>
        <dbReference type="Ensembl" id="ENSENLP00000000959.1"/>
    </source>
</evidence>
<keyword evidence="2" id="KW-1185">Reference proteome</keyword>
<dbReference type="AlphaFoldDB" id="A0A665SWH7"/>
<dbReference type="OMA" id="RCHEDDS"/>
<reference evidence="1" key="1">
    <citation type="submission" date="2021-04" db="EMBL/GenBank/DDBJ databases">
        <authorList>
            <consortium name="Wellcome Sanger Institute Data Sharing"/>
        </authorList>
    </citation>
    <scope>NUCLEOTIDE SEQUENCE [LARGE SCALE GENOMIC DNA]</scope>
</reference>
<reference evidence="1" key="2">
    <citation type="submission" date="2025-08" db="UniProtKB">
        <authorList>
            <consortium name="Ensembl"/>
        </authorList>
    </citation>
    <scope>IDENTIFICATION</scope>
</reference>
<dbReference type="Proteomes" id="UP000472264">
    <property type="component" value="Chromosome 5"/>
</dbReference>
<dbReference type="Ensembl" id="ENSENLT00000001095.1">
    <property type="protein sequence ID" value="ENSENLP00000000959.1"/>
    <property type="gene ID" value="ENSENLG00000000634.1"/>
</dbReference>
<sequence>VHPLNDVTTVIENAADVFCVDCTGEVGVTVMPSVPAGLSTPLTIIRCSVACKFWEILFNFRFPCQNLLSKQVLFVQEEDYRNDVLEKVKSFLQSVGLIVLSDHHVVAATRHHEDDSCHICITNTNAKKTSCMIEIHFNSLEIDFVNLKSCLKDPRCQYSASHVCKEVNKRDLLLRTVDELIFIGPFPAGPHTLILPEDLCMVIKLLQRHRGMNNLPHLQITASLASK</sequence>
<evidence type="ECO:0000313" key="2">
    <source>
        <dbReference type="Proteomes" id="UP000472264"/>
    </source>
</evidence>
<organism evidence="1 2">
    <name type="scientific">Echeneis naucrates</name>
    <name type="common">Live sharksucker</name>
    <dbReference type="NCBI Taxonomy" id="173247"/>
    <lineage>
        <taxon>Eukaryota</taxon>
        <taxon>Metazoa</taxon>
        <taxon>Chordata</taxon>
        <taxon>Craniata</taxon>
        <taxon>Vertebrata</taxon>
        <taxon>Euteleostomi</taxon>
        <taxon>Actinopterygii</taxon>
        <taxon>Neopterygii</taxon>
        <taxon>Teleostei</taxon>
        <taxon>Neoteleostei</taxon>
        <taxon>Acanthomorphata</taxon>
        <taxon>Carangaria</taxon>
        <taxon>Carangiformes</taxon>
        <taxon>Echeneidae</taxon>
        <taxon>Echeneis</taxon>
    </lineage>
</organism>
<dbReference type="InParanoid" id="A0A665SWH7"/>
<reference evidence="1" key="3">
    <citation type="submission" date="2025-09" db="UniProtKB">
        <authorList>
            <consortium name="Ensembl"/>
        </authorList>
    </citation>
    <scope>IDENTIFICATION</scope>
</reference>
<proteinExistence type="predicted"/>
<protein>
    <submittedName>
        <fullName evidence="1">Uncharacterized protein</fullName>
    </submittedName>
</protein>
<name>A0A665SWH7_ECHNA</name>